<keyword evidence="1" id="KW-1133">Transmembrane helix</keyword>
<name>A0ABZ0JXA4_9GAMM</name>
<keyword evidence="1" id="KW-0812">Transmembrane</keyword>
<accession>A0ABZ0JXA4</accession>
<organism evidence="2 3">
    <name type="scientific">Shewanella youngdeokensis</name>
    <dbReference type="NCBI Taxonomy" id="2999068"/>
    <lineage>
        <taxon>Bacteria</taxon>
        <taxon>Pseudomonadati</taxon>
        <taxon>Pseudomonadota</taxon>
        <taxon>Gammaproteobacteria</taxon>
        <taxon>Alteromonadales</taxon>
        <taxon>Shewanellaceae</taxon>
        <taxon>Shewanella</taxon>
    </lineage>
</organism>
<dbReference type="RefSeq" id="WP_310472504.1">
    <property type="nucleotide sequence ID" value="NZ_CP136522.1"/>
</dbReference>
<sequence>MNLKDNKIYKWLKDDHYHKSIDYLDEITNKIEASTTVDELNAIIDDYQESVDKRSYSFFCSRSVNILNGVLMFVVMTYMLAAYVIYEVMRHSYRYTQDFSTYSIGVFVFLFFVFKAAKKLKAEKKDKLVEYIKLHTKNMYAKMLLVRHGTKVNPLSKDAFHDFGRGNYSDKVYAYAIEPNEELASQKKSVLFRSSHTNRYKRTEGRGKDRRVYYEYKTWWRYGVIFGDDNRHASVRIAKSQSVVKSADYKTFKPSLISFEKEFYSEGINQIAVADFLTPKMMLNIEDLAKSYENLTVEVDDKKHVLVSQNNIDLLPPLEGYITFDSFKNELYEKTSLDKFITFSNAAYNKIYK</sequence>
<proteinExistence type="predicted"/>
<feature type="transmembrane region" description="Helical" evidence="1">
    <location>
        <begin position="64"/>
        <end position="86"/>
    </location>
</feature>
<evidence type="ECO:0008006" key="4">
    <source>
        <dbReference type="Google" id="ProtNLM"/>
    </source>
</evidence>
<evidence type="ECO:0000313" key="3">
    <source>
        <dbReference type="Proteomes" id="UP001529491"/>
    </source>
</evidence>
<evidence type="ECO:0000313" key="2">
    <source>
        <dbReference type="EMBL" id="WOT04866.1"/>
    </source>
</evidence>
<evidence type="ECO:0000256" key="1">
    <source>
        <dbReference type="SAM" id="Phobius"/>
    </source>
</evidence>
<keyword evidence="1" id="KW-0472">Membrane</keyword>
<keyword evidence="3" id="KW-1185">Reference proteome</keyword>
<dbReference type="Proteomes" id="UP001529491">
    <property type="component" value="Chromosome"/>
</dbReference>
<gene>
    <name evidence="2" type="ORF">RGE70_16355</name>
</gene>
<protein>
    <recommendedName>
        <fullName evidence="4">Galanin</fullName>
    </recommendedName>
</protein>
<feature type="transmembrane region" description="Helical" evidence="1">
    <location>
        <begin position="98"/>
        <end position="117"/>
    </location>
</feature>
<reference evidence="2 3" key="1">
    <citation type="submission" date="2023-10" db="EMBL/GenBank/DDBJ databases">
        <title>Complete genome sequence of Shewanella sp. DAU334.</title>
        <authorList>
            <person name="Lee Y.-S."/>
            <person name="Jeong H.-R."/>
            <person name="Hwang E.-J."/>
            <person name="Choi Y.-L."/>
            <person name="Kim G.-D."/>
        </authorList>
    </citation>
    <scope>NUCLEOTIDE SEQUENCE [LARGE SCALE GENOMIC DNA]</scope>
    <source>
        <strain evidence="2 3">DAU334</strain>
    </source>
</reference>
<dbReference type="EMBL" id="CP136522">
    <property type="protein sequence ID" value="WOT04866.1"/>
    <property type="molecule type" value="Genomic_DNA"/>
</dbReference>